<keyword evidence="2" id="KW-1185">Reference proteome</keyword>
<name>A0AAV5IP00_9ROSI</name>
<proteinExistence type="predicted"/>
<sequence length="124" mass="13699">MGGCFRSTRQTVRVEVDCFDGLRTARVVADWVGGLSLDRVRRFNLDLRMANEGIGTILGRVRLEEDEDDTLPLVLAWKLNAFKVEKLRLVGITGTSLATWTDPFLLSTGLGGKIDVIASSVNKF</sequence>
<accession>A0AAV5IP00</accession>
<comment type="caution">
    <text evidence="1">The sequence shown here is derived from an EMBL/GenBank/DDBJ whole genome shotgun (WGS) entry which is preliminary data.</text>
</comment>
<evidence type="ECO:0000313" key="2">
    <source>
        <dbReference type="Proteomes" id="UP001054252"/>
    </source>
</evidence>
<dbReference type="AlphaFoldDB" id="A0AAV5IP00"/>
<organism evidence="1 2">
    <name type="scientific">Rubroshorea leprosula</name>
    <dbReference type="NCBI Taxonomy" id="152421"/>
    <lineage>
        <taxon>Eukaryota</taxon>
        <taxon>Viridiplantae</taxon>
        <taxon>Streptophyta</taxon>
        <taxon>Embryophyta</taxon>
        <taxon>Tracheophyta</taxon>
        <taxon>Spermatophyta</taxon>
        <taxon>Magnoliopsida</taxon>
        <taxon>eudicotyledons</taxon>
        <taxon>Gunneridae</taxon>
        <taxon>Pentapetalae</taxon>
        <taxon>rosids</taxon>
        <taxon>malvids</taxon>
        <taxon>Malvales</taxon>
        <taxon>Dipterocarpaceae</taxon>
        <taxon>Rubroshorea</taxon>
    </lineage>
</organism>
<reference evidence="1 2" key="1">
    <citation type="journal article" date="2021" name="Commun. Biol.">
        <title>The genome of Shorea leprosula (Dipterocarpaceae) highlights the ecological relevance of drought in aseasonal tropical rainforests.</title>
        <authorList>
            <person name="Ng K.K.S."/>
            <person name="Kobayashi M.J."/>
            <person name="Fawcett J.A."/>
            <person name="Hatakeyama M."/>
            <person name="Paape T."/>
            <person name="Ng C.H."/>
            <person name="Ang C.C."/>
            <person name="Tnah L.H."/>
            <person name="Lee C.T."/>
            <person name="Nishiyama T."/>
            <person name="Sese J."/>
            <person name="O'Brien M.J."/>
            <person name="Copetti D."/>
            <person name="Mohd Noor M.I."/>
            <person name="Ong R.C."/>
            <person name="Putra M."/>
            <person name="Sireger I.Z."/>
            <person name="Indrioko S."/>
            <person name="Kosugi Y."/>
            <person name="Izuno A."/>
            <person name="Isagi Y."/>
            <person name="Lee S.L."/>
            <person name="Shimizu K.K."/>
        </authorList>
    </citation>
    <scope>NUCLEOTIDE SEQUENCE [LARGE SCALE GENOMIC DNA]</scope>
    <source>
        <strain evidence="1">214</strain>
    </source>
</reference>
<evidence type="ECO:0000313" key="1">
    <source>
        <dbReference type="EMBL" id="GKV00361.1"/>
    </source>
</evidence>
<protein>
    <submittedName>
        <fullName evidence="1">Uncharacterized protein</fullName>
    </submittedName>
</protein>
<gene>
    <name evidence="1" type="ORF">SLEP1_g13056</name>
</gene>
<dbReference type="Proteomes" id="UP001054252">
    <property type="component" value="Unassembled WGS sequence"/>
</dbReference>
<dbReference type="EMBL" id="BPVZ01000015">
    <property type="protein sequence ID" value="GKV00361.1"/>
    <property type="molecule type" value="Genomic_DNA"/>
</dbReference>